<protein>
    <submittedName>
        <fullName evidence="1">Uncharacterized protein</fullName>
    </submittedName>
</protein>
<dbReference type="AlphaFoldDB" id="A0A3N4HK54"/>
<accession>A0A3N4HK54</accession>
<organism evidence="1 2">
    <name type="scientific">Ascobolus immersus RN42</name>
    <dbReference type="NCBI Taxonomy" id="1160509"/>
    <lineage>
        <taxon>Eukaryota</taxon>
        <taxon>Fungi</taxon>
        <taxon>Dikarya</taxon>
        <taxon>Ascomycota</taxon>
        <taxon>Pezizomycotina</taxon>
        <taxon>Pezizomycetes</taxon>
        <taxon>Pezizales</taxon>
        <taxon>Ascobolaceae</taxon>
        <taxon>Ascobolus</taxon>
    </lineage>
</organism>
<reference evidence="1 2" key="1">
    <citation type="journal article" date="2018" name="Nat. Ecol. Evol.">
        <title>Pezizomycetes genomes reveal the molecular basis of ectomycorrhizal truffle lifestyle.</title>
        <authorList>
            <person name="Murat C."/>
            <person name="Payen T."/>
            <person name="Noel B."/>
            <person name="Kuo A."/>
            <person name="Morin E."/>
            <person name="Chen J."/>
            <person name="Kohler A."/>
            <person name="Krizsan K."/>
            <person name="Balestrini R."/>
            <person name="Da Silva C."/>
            <person name="Montanini B."/>
            <person name="Hainaut M."/>
            <person name="Levati E."/>
            <person name="Barry K.W."/>
            <person name="Belfiori B."/>
            <person name="Cichocki N."/>
            <person name="Clum A."/>
            <person name="Dockter R.B."/>
            <person name="Fauchery L."/>
            <person name="Guy J."/>
            <person name="Iotti M."/>
            <person name="Le Tacon F."/>
            <person name="Lindquist E.A."/>
            <person name="Lipzen A."/>
            <person name="Malagnac F."/>
            <person name="Mello A."/>
            <person name="Molinier V."/>
            <person name="Miyauchi S."/>
            <person name="Poulain J."/>
            <person name="Riccioni C."/>
            <person name="Rubini A."/>
            <person name="Sitrit Y."/>
            <person name="Splivallo R."/>
            <person name="Traeger S."/>
            <person name="Wang M."/>
            <person name="Zifcakova L."/>
            <person name="Wipf D."/>
            <person name="Zambonelli A."/>
            <person name="Paolocci F."/>
            <person name="Nowrousian M."/>
            <person name="Ottonello S."/>
            <person name="Baldrian P."/>
            <person name="Spatafora J.W."/>
            <person name="Henrissat B."/>
            <person name="Nagy L.G."/>
            <person name="Aury J.M."/>
            <person name="Wincker P."/>
            <person name="Grigoriev I.V."/>
            <person name="Bonfante P."/>
            <person name="Martin F.M."/>
        </authorList>
    </citation>
    <scope>NUCLEOTIDE SEQUENCE [LARGE SCALE GENOMIC DNA]</scope>
    <source>
        <strain evidence="1 2">RN42</strain>
    </source>
</reference>
<proteinExistence type="predicted"/>
<gene>
    <name evidence="1" type="ORF">BJ508DRAFT_39260</name>
</gene>
<keyword evidence="2" id="KW-1185">Reference proteome</keyword>
<sequence>MAWHGMGCRVSAEGGGWRMGGVGWWEQAGGGTINGRGFTPSCLFKSAVVSLPLLLFDNHPLLALQVALPIAIETTYEIIPKVRPILALTIHDWLAVLHCTRGSRTNLTLLERPPIHSPRHHHQRHRFREPAFYTNQHHNIHSPHPHYNPIW</sequence>
<name>A0A3N4HK54_ASCIM</name>
<evidence type="ECO:0000313" key="2">
    <source>
        <dbReference type="Proteomes" id="UP000275078"/>
    </source>
</evidence>
<evidence type="ECO:0000313" key="1">
    <source>
        <dbReference type="EMBL" id="RPA74262.1"/>
    </source>
</evidence>
<dbReference type="Proteomes" id="UP000275078">
    <property type="component" value="Unassembled WGS sequence"/>
</dbReference>
<dbReference type="EMBL" id="ML119795">
    <property type="protein sequence ID" value="RPA74262.1"/>
    <property type="molecule type" value="Genomic_DNA"/>
</dbReference>